<proteinExistence type="predicted"/>
<evidence type="ECO:0000313" key="2">
    <source>
        <dbReference type="Proteomes" id="UP001596016"/>
    </source>
</evidence>
<protein>
    <recommendedName>
        <fullName evidence="3">Anti-bacteriophage protein A/HamA C-terminal domain-containing protein</fullName>
    </recommendedName>
</protein>
<evidence type="ECO:0008006" key="3">
    <source>
        <dbReference type="Google" id="ProtNLM"/>
    </source>
</evidence>
<comment type="caution">
    <text evidence="1">The sequence shown here is derived from an EMBL/GenBank/DDBJ whole genome shotgun (WGS) entry which is preliminary data.</text>
</comment>
<reference evidence="2" key="1">
    <citation type="journal article" date="2019" name="Int. J. Syst. Evol. Microbiol.">
        <title>The Global Catalogue of Microorganisms (GCM) 10K type strain sequencing project: providing services to taxonomists for standard genome sequencing and annotation.</title>
        <authorList>
            <consortium name="The Broad Institute Genomics Platform"/>
            <consortium name="The Broad Institute Genome Sequencing Center for Infectious Disease"/>
            <person name="Wu L."/>
            <person name="Ma J."/>
        </authorList>
    </citation>
    <scope>NUCLEOTIDE SEQUENCE [LARGE SCALE GENOMIC DNA]</scope>
    <source>
        <strain evidence="2">CGMCC 4.1415</strain>
    </source>
</reference>
<dbReference type="Proteomes" id="UP001596016">
    <property type="component" value="Unassembled WGS sequence"/>
</dbReference>
<dbReference type="RefSeq" id="WP_378228839.1">
    <property type="nucleotide sequence ID" value="NZ_JBHSLL010000019.1"/>
</dbReference>
<sequence>MKQSDDVDLVEPPITAATATPSLLTQTVSIDAACVGDRWTAQDEPTLSKLIAIIAMGQAAYAAYVLRELLPAAPAFSDADLCTEARIRMTVQEDGKSPRTGYPRWQRDGFMFEAISWIAARQAYGRDVLLKDPHVSATSQGLDGLMIELADDKSKVVMTTVFEDKCTDNPRDTFLKKVIPAFLDRHRNKRAAELVATASALLRMGGIDEGDAAKLAASVMDRSQRRYRAAFALPKGQDSEAERQKLFKGYDALDGLSQERRVGASLIIEGKVRDWFDALSIQAIAYLGELEEQEA</sequence>
<organism evidence="1 2">
    <name type="scientific">Aquamicrobium segne</name>
    <dbReference type="NCBI Taxonomy" id="469547"/>
    <lineage>
        <taxon>Bacteria</taxon>
        <taxon>Pseudomonadati</taxon>
        <taxon>Pseudomonadota</taxon>
        <taxon>Alphaproteobacteria</taxon>
        <taxon>Hyphomicrobiales</taxon>
        <taxon>Phyllobacteriaceae</taxon>
        <taxon>Aquamicrobium</taxon>
    </lineage>
</organism>
<dbReference type="EMBL" id="JBHSLL010000019">
    <property type="protein sequence ID" value="MFC5385908.1"/>
    <property type="molecule type" value="Genomic_DNA"/>
</dbReference>
<keyword evidence="2" id="KW-1185">Reference proteome</keyword>
<gene>
    <name evidence="1" type="ORF">ACFPLB_08015</name>
</gene>
<name>A0ABW0H1J9_9HYPH</name>
<accession>A0ABW0H1J9</accession>
<evidence type="ECO:0000313" key="1">
    <source>
        <dbReference type="EMBL" id="MFC5385908.1"/>
    </source>
</evidence>